<proteinExistence type="predicted"/>
<sequence length="63" mass="7248">MAWLLQVHTPCRTFEHKAHIPLTSHIQPGMSALKTFFFFSGETKGNKQSNIRSWAVLQSKVYD</sequence>
<accession>A6IME3</accession>
<dbReference type="AlphaFoldDB" id="A6IME3"/>
<reference evidence="1 2" key="1">
    <citation type="submission" date="2005-09" db="EMBL/GenBank/DDBJ databases">
        <authorList>
            <person name="Mural R.J."/>
            <person name="Li P.W."/>
            <person name="Adams M.D."/>
            <person name="Amanatides P.G."/>
            <person name="Baden-Tillson H."/>
            <person name="Barnstead M."/>
            <person name="Chin S.H."/>
            <person name="Dew I."/>
            <person name="Evans C.A."/>
            <person name="Ferriera S."/>
            <person name="Flanigan M."/>
            <person name="Fosler C."/>
            <person name="Glodek A."/>
            <person name="Gu Z."/>
            <person name="Holt R.A."/>
            <person name="Jennings D."/>
            <person name="Kraft C.L."/>
            <person name="Lu F."/>
            <person name="Nguyen T."/>
            <person name="Nusskern D.R."/>
            <person name="Pfannkoch C.M."/>
            <person name="Sitter C."/>
            <person name="Sutton G.G."/>
            <person name="Venter J.C."/>
            <person name="Wang Z."/>
            <person name="Woodage T."/>
            <person name="Zheng X.H."/>
            <person name="Zhong F."/>
        </authorList>
    </citation>
    <scope>NUCLEOTIDE SEQUENCE [LARGE SCALE GENOMIC DNA]</scope>
    <source>
        <strain>BN</strain>
        <strain evidence="2">Sprague-Dawley</strain>
    </source>
</reference>
<name>A6IME3_RAT</name>
<dbReference type="Proteomes" id="UP000234681">
    <property type="component" value="Chromosome 4"/>
</dbReference>
<evidence type="ECO:0000313" key="2">
    <source>
        <dbReference type="Proteomes" id="UP000234681"/>
    </source>
</evidence>
<gene>
    <name evidence="1" type="ORF">rCG_30134</name>
</gene>
<protein>
    <submittedName>
        <fullName evidence="1">RCG30134</fullName>
    </submittedName>
</protein>
<organism evidence="1 2">
    <name type="scientific">Rattus norvegicus</name>
    <name type="common">Rat</name>
    <dbReference type="NCBI Taxonomy" id="10116"/>
    <lineage>
        <taxon>Eukaryota</taxon>
        <taxon>Metazoa</taxon>
        <taxon>Chordata</taxon>
        <taxon>Craniata</taxon>
        <taxon>Vertebrata</taxon>
        <taxon>Euteleostomi</taxon>
        <taxon>Mammalia</taxon>
        <taxon>Eutheria</taxon>
        <taxon>Euarchontoglires</taxon>
        <taxon>Glires</taxon>
        <taxon>Rodentia</taxon>
        <taxon>Myomorpha</taxon>
        <taxon>Muroidea</taxon>
        <taxon>Muridae</taxon>
        <taxon>Murinae</taxon>
        <taxon>Rattus</taxon>
    </lineage>
</organism>
<evidence type="ECO:0000313" key="1">
    <source>
        <dbReference type="EMBL" id="EDM01646.1"/>
    </source>
</evidence>
<dbReference type="EMBL" id="CH473964">
    <property type="protein sequence ID" value="EDM01646.1"/>
    <property type="molecule type" value="Genomic_DNA"/>
</dbReference>